<dbReference type="NCBIfam" id="NF002634">
    <property type="entry name" value="PRK02304.1-3"/>
    <property type="match status" value="1"/>
</dbReference>
<dbReference type="NCBIfam" id="NF002636">
    <property type="entry name" value="PRK02304.1-5"/>
    <property type="match status" value="1"/>
</dbReference>
<evidence type="ECO:0000256" key="4">
    <source>
        <dbReference type="ARBA" id="ARBA00008391"/>
    </source>
</evidence>
<evidence type="ECO:0000256" key="6">
    <source>
        <dbReference type="ARBA" id="ARBA00011893"/>
    </source>
</evidence>
<dbReference type="HAMAP" id="MF_00004">
    <property type="entry name" value="Aden_phosphoribosyltr"/>
    <property type="match status" value="1"/>
</dbReference>
<keyword evidence="9 11" id="KW-0808">Transferase</keyword>
<dbReference type="Gene3D" id="3.40.50.2020">
    <property type="match status" value="1"/>
</dbReference>
<name>A0A176QB89_9MICO</name>
<comment type="function">
    <text evidence="11">Catalyzes a salvage reaction resulting in the formation of AMP, that is energically less costly than de novo synthesis.</text>
</comment>
<dbReference type="SUPFAM" id="SSF53271">
    <property type="entry name" value="PRTase-like"/>
    <property type="match status" value="1"/>
</dbReference>
<dbReference type="InterPro" id="IPR005764">
    <property type="entry name" value="Ade_phspho_trans"/>
</dbReference>
<comment type="caution">
    <text evidence="13">The sequence shown here is derived from an EMBL/GenBank/DDBJ whole genome shotgun (WGS) entry which is preliminary data.</text>
</comment>
<evidence type="ECO:0000256" key="2">
    <source>
        <dbReference type="ARBA" id="ARBA00004496"/>
    </source>
</evidence>
<dbReference type="CDD" id="cd06223">
    <property type="entry name" value="PRTases_typeI"/>
    <property type="match status" value="1"/>
</dbReference>
<dbReference type="GO" id="GO:0005737">
    <property type="term" value="C:cytoplasm"/>
    <property type="evidence" value="ECO:0007669"/>
    <property type="project" value="UniProtKB-SubCell"/>
</dbReference>
<keyword evidence="10 11" id="KW-0660">Purine salvage</keyword>
<dbReference type="Pfam" id="PF00156">
    <property type="entry name" value="Pribosyltran"/>
    <property type="match status" value="1"/>
</dbReference>
<evidence type="ECO:0000259" key="12">
    <source>
        <dbReference type="Pfam" id="PF00156"/>
    </source>
</evidence>
<evidence type="ECO:0000256" key="8">
    <source>
        <dbReference type="ARBA" id="ARBA00022676"/>
    </source>
</evidence>
<protein>
    <recommendedName>
        <fullName evidence="6 11">Adenine phosphoribosyltransferase</fullName>
        <shortName evidence="11">APRT</shortName>
        <ecNumber evidence="6 11">2.4.2.7</ecNumber>
    </recommendedName>
</protein>
<evidence type="ECO:0000313" key="14">
    <source>
        <dbReference type="Proteomes" id="UP000076976"/>
    </source>
</evidence>
<dbReference type="GO" id="GO:0003999">
    <property type="term" value="F:adenine phosphoribosyltransferase activity"/>
    <property type="evidence" value="ECO:0007669"/>
    <property type="project" value="UniProtKB-UniRule"/>
</dbReference>
<gene>
    <name evidence="11" type="primary">apt</name>
    <name evidence="13" type="ORF">AWH69_11495</name>
</gene>
<dbReference type="PANTHER" id="PTHR11776:SF7">
    <property type="entry name" value="PHOSPHORIBOSYLTRANSFERASE DOMAIN-CONTAINING PROTEIN"/>
    <property type="match status" value="1"/>
</dbReference>
<dbReference type="STRING" id="262209.AWH69_11495"/>
<dbReference type="EC" id="2.4.2.7" evidence="6 11"/>
<dbReference type="PANTHER" id="PTHR11776">
    <property type="entry name" value="ADENINE PHOSPHORIBOSYLTRANSFERASE"/>
    <property type="match status" value="1"/>
</dbReference>
<evidence type="ECO:0000256" key="5">
    <source>
        <dbReference type="ARBA" id="ARBA00011738"/>
    </source>
</evidence>
<dbReference type="GO" id="GO:0044209">
    <property type="term" value="P:AMP salvage"/>
    <property type="evidence" value="ECO:0007669"/>
    <property type="project" value="UniProtKB-UniRule"/>
</dbReference>
<dbReference type="InterPro" id="IPR029057">
    <property type="entry name" value="PRTase-like"/>
</dbReference>
<evidence type="ECO:0000256" key="11">
    <source>
        <dbReference type="HAMAP-Rule" id="MF_00004"/>
    </source>
</evidence>
<organism evidence="13 14">
    <name type="scientific">Janibacter melonis</name>
    <dbReference type="NCBI Taxonomy" id="262209"/>
    <lineage>
        <taxon>Bacteria</taxon>
        <taxon>Bacillati</taxon>
        <taxon>Actinomycetota</taxon>
        <taxon>Actinomycetes</taxon>
        <taxon>Micrococcales</taxon>
        <taxon>Intrasporangiaceae</taxon>
        <taxon>Janibacter</taxon>
    </lineage>
</organism>
<evidence type="ECO:0000256" key="3">
    <source>
        <dbReference type="ARBA" id="ARBA00004659"/>
    </source>
</evidence>
<dbReference type="Proteomes" id="UP000076976">
    <property type="component" value="Unassembled WGS sequence"/>
</dbReference>
<dbReference type="NCBIfam" id="TIGR01090">
    <property type="entry name" value="apt"/>
    <property type="match status" value="1"/>
</dbReference>
<comment type="subcellular location">
    <subcellularLocation>
        <location evidence="2 11">Cytoplasm</location>
    </subcellularLocation>
</comment>
<comment type="similarity">
    <text evidence="4 11">Belongs to the purine/pyrimidine phosphoribosyltransferase family.</text>
</comment>
<comment type="subunit">
    <text evidence="5 11">Homodimer.</text>
</comment>
<dbReference type="InterPro" id="IPR000836">
    <property type="entry name" value="PRTase_dom"/>
</dbReference>
<dbReference type="FunFam" id="3.40.50.2020:FF:000021">
    <property type="entry name" value="Adenine phosphoribosyltransferase"/>
    <property type="match status" value="1"/>
</dbReference>
<keyword evidence="7 11" id="KW-0963">Cytoplasm</keyword>
<dbReference type="GO" id="GO:0006168">
    <property type="term" value="P:adenine salvage"/>
    <property type="evidence" value="ECO:0007669"/>
    <property type="project" value="InterPro"/>
</dbReference>
<dbReference type="GO" id="GO:0006166">
    <property type="term" value="P:purine ribonucleoside salvage"/>
    <property type="evidence" value="ECO:0007669"/>
    <property type="project" value="UniProtKB-UniRule"/>
</dbReference>
<dbReference type="InterPro" id="IPR050120">
    <property type="entry name" value="Adenine_PRTase"/>
</dbReference>
<keyword evidence="8 11" id="KW-0328">Glycosyltransferase</keyword>
<evidence type="ECO:0000313" key="13">
    <source>
        <dbReference type="EMBL" id="OAB87002.1"/>
    </source>
</evidence>
<evidence type="ECO:0000256" key="9">
    <source>
        <dbReference type="ARBA" id="ARBA00022679"/>
    </source>
</evidence>
<sequence>MSSTASASREQTAELVSRLLRDIPDFPEPGVLFKDITPLVADGPALAQVCEALAAPYRDAGITTVVGLEARGFIFGTAVALALGAGFVPVRKAGKLPGATVSLDYALEYGTARVEVHEDCVTPGERVLVVDDVLATGGTAAAAAELLEQVGAEVVAIEVVVELAALAGRSRLEGREVGALLTV</sequence>
<accession>A0A176QB89</accession>
<proteinExistence type="inferred from homology"/>
<dbReference type="AlphaFoldDB" id="A0A176QB89"/>
<feature type="domain" description="Phosphoribosyltransferase" evidence="12">
    <location>
        <begin position="41"/>
        <end position="162"/>
    </location>
</feature>
<evidence type="ECO:0000256" key="7">
    <source>
        <dbReference type="ARBA" id="ARBA00022490"/>
    </source>
</evidence>
<keyword evidence="14" id="KW-1185">Reference proteome</keyword>
<dbReference type="UniPathway" id="UPA00588">
    <property type="reaction ID" value="UER00646"/>
</dbReference>
<dbReference type="EMBL" id="LQZG01000003">
    <property type="protein sequence ID" value="OAB87002.1"/>
    <property type="molecule type" value="Genomic_DNA"/>
</dbReference>
<comment type="catalytic activity">
    <reaction evidence="1 11">
        <text>AMP + diphosphate = 5-phospho-alpha-D-ribose 1-diphosphate + adenine</text>
        <dbReference type="Rhea" id="RHEA:16609"/>
        <dbReference type="ChEBI" id="CHEBI:16708"/>
        <dbReference type="ChEBI" id="CHEBI:33019"/>
        <dbReference type="ChEBI" id="CHEBI:58017"/>
        <dbReference type="ChEBI" id="CHEBI:456215"/>
        <dbReference type="EC" id="2.4.2.7"/>
    </reaction>
</comment>
<comment type="pathway">
    <text evidence="3 11">Purine metabolism; AMP biosynthesis via salvage pathway; AMP from adenine: step 1/1.</text>
</comment>
<evidence type="ECO:0000256" key="1">
    <source>
        <dbReference type="ARBA" id="ARBA00000868"/>
    </source>
</evidence>
<evidence type="ECO:0000256" key="10">
    <source>
        <dbReference type="ARBA" id="ARBA00022726"/>
    </source>
</evidence>
<dbReference type="RefSeq" id="WP_068275619.1">
    <property type="nucleotide sequence ID" value="NZ_LQZG01000003.1"/>
</dbReference>
<reference evidence="13 14" key="1">
    <citation type="submission" date="2016-01" db="EMBL/GenBank/DDBJ databases">
        <title>Janibacter melonis strain CD11_4 genome sequencing and assembly.</title>
        <authorList>
            <person name="Nair G.R."/>
            <person name="Kaur G."/>
            <person name="Chander A.M."/>
            <person name="Mayilraj S."/>
        </authorList>
    </citation>
    <scope>NUCLEOTIDE SEQUENCE [LARGE SCALE GENOMIC DNA]</scope>
    <source>
        <strain evidence="13 14">CD11-4</strain>
    </source>
</reference>